<reference evidence="2 3" key="1">
    <citation type="submission" date="2019-06" db="EMBL/GenBank/DDBJ databases">
        <authorList>
            <person name="Deangelis K."/>
            <person name="Huntemann M."/>
            <person name="Clum A."/>
            <person name="Pillay M."/>
            <person name="Palaniappan K."/>
            <person name="Varghese N."/>
            <person name="Mikhailova N."/>
            <person name="Stamatis D."/>
            <person name="Reddy T."/>
            <person name="Daum C."/>
            <person name="Shapiro N."/>
            <person name="Ivanova N."/>
            <person name="Kyrpides N."/>
            <person name="Woyke T."/>
        </authorList>
    </citation>
    <scope>NUCLEOTIDE SEQUENCE [LARGE SCALE GENOMIC DNA]</scope>
    <source>
        <strain evidence="2 3">106R</strain>
    </source>
</reference>
<evidence type="ECO:0000313" key="3">
    <source>
        <dbReference type="Proteomes" id="UP000320710"/>
    </source>
</evidence>
<dbReference type="EMBL" id="VFMJ01000001">
    <property type="protein sequence ID" value="TQI84815.1"/>
    <property type="molecule type" value="Genomic_DNA"/>
</dbReference>
<sequence length="472" mass="51955">MSTQNIDYRHPAYREFLPEWELVGDCVDGERKIKKRGKKYLPHPSSDSINDDPQDIRYKAYKQRAPFINATGRTLSGLLGIAFNKPVKITLTGRVAELEADADGEGQPLTQLIRDGVSQNLQRGRAGILTDYTASGSQTLARLGRPILRLFTAKEIINWRVTAGKTSLVVVHYVEPVDDPQNFELLLQKVWIELRLVNGLAYARRWQQSAAGMMEGKLVELRDSAGKQLTELPWSWIGSSNNDHTPDAPPLADIANVNVKHYQAEADIAEISHLTGQPTIAVGGLDQQWADKYLSSGVKVGSTKGILLPKDGVISIVQAEDRNLPLTVAERREKQMAMLGAKLVERNTSARTATQATDEAQTDNSILSLCVGNVEQAINRALAFAVMFAGSGEATIELNKRYEISALDSAALAVLMQMVQSGQMLLVDFIRYQQSIGLIDQSMTPEEVEDLLRNQAPDLTGGGREDDKQPPV</sequence>
<accession>A0AA46K6Y8</accession>
<comment type="caution">
    <text evidence="2">The sequence shown here is derived from an EMBL/GenBank/DDBJ whole genome shotgun (WGS) entry which is preliminary data.</text>
</comment>
<evidence type="ECO:0000313" key="2">
    <source>
        <dbReference type="EMBL" id="TQI84815.1"/>
    </source>
</evidence>
<dbReference type="AlphaFoldDB" id="A0AA46K6Y8"/>
<dbReference type="InterPro" id="IPR025129">
    <property type="entry name" value="DUF4055"/>
</dbReference>
<reference evidence="2 3" key="2">
    <citation type="submission" date="2019-07" db="EMBL/GenBank/DDBJ databases">
        <title>Investigation of anaerobic lignin degradation for improved lignocellulosic biofuels.</title>
        <authorList>
            <person name="Deangelis K.PhD."/>
        </authorList>
    </citation>
    <scope>NUCLEOTIDE SEQUENCE [LARGE SCALE GENOMIC DNA]</scope>
    <source>
        <strain evidence="2 3">106R</strain>
    </source>
</reference>
<feature type="domain" description="DUF4055" evidence="1">
    <location>
        <begin position="250"/>
        <end position="388"/>
    </location>
</feature>
<gene>
    <name evidence="2" type="ORF">FHU12_2337</name>
</gene>
<proteinExistence type="predicted"/>
<dbReference type="RefSeq" id="WP_141969450.1">
    <property type="nucleotide sequence ID" value="NZ_VFMJ01000001.1"/>
</dbReference>
<name>A0AA46K6Y8_SERMA</name>
<evidence type="ECO:0000259" key="1">
    <source>
        <dbReference type="Pfam" id="PF13264"/>
    </source>
</evidence>
<dbReference type="Proteomes" id="UP000320710">
    <property type="component" value="Unassembled WGS sequence"/>
</dbReference>
<organism evidence="2 3">
    <name type="scientific">Serratia marcescens</name>
    <dbReference type="NCBI Taxonomy" id="615"/>
    <lineage>
        <taxon>Bacteria</taxon>
        <taxon>Pseudomonadati</taxon>
        <taxon>Pseudomonadota</taxon>
        <taxon>Gammaproteobacteria</taxon>
        <taxon>Enterobacterales</taxon>
        <taxon>Yersiniaceae</taxon>
        <taxon>Serratia</taxon>
    </lineage>
</organism>
<dbReference type="Pfam" id="PF13264">
    <property type="entry name" value="DUF4055"/>
    <property type="match status" value="1"/>
</dbReference>
<protein>
    <submittedName>
        <fullName evidence="2">Uncharacterized protein DUF4055</fullName>
    </submittedName>
</protein>